<protein>
    <submittedName>
        <fullName evidence="1">Uncharacterized protein</fullName>
    </submittedName>
</protein>
<sequence>MMADLTKNKLFGAWNDKIKNRSQNNKNAMLVMKKWTHNNDSNFYYNNKKKKKSLTYDQIDAITH</sequence>
<organism evidence="1">
    <name type="scientific">Rhizophora mucronata</name>
    <name type="common">Asiatic mangrove</name>
    <dbReference type="NCBI Taxonomy" id="61149"/>
    <lineage>
        <taxon>Eukaryota</taxon>
        <taxon>Viridiplantae</taxon>
        <taxon>Streptophyta</taxon>
        <taxon>Embryophyta</taxon>
        <taxon>Tracheophyta</taxon>
        <taxon>Spermatophyta</taxon>
        <taxon>Magnoliopsida</taxon>
        <taxon>eudicotyledons</taxon>
        <taxon>Gunneridae</taxon>
        <taxon>Pentapetalae</taxon>
        <taxon>rosids</taxon>
        <taxon>fabids</taxon>
        <taxon>Malpighiales</taxon>
        <taxon>Rhizophoraceae</taxon>
        <taxon>Rhizophora</taxon>
    </lineage>
</organism>
<reference evidence="1" key="1">
    <citation type="submission" date="2018-02" db="EMBL/GenBank/DDBJ databases">
        <title>Rhizophora mucronata_Transcriptome.</title>
        <authorList>
            <person name="Meera S.P."/>
            <person name="Sreeshan A."/>
            <person name="Augustine A."/>
        </authorList>
    </citation>
    <scope>NUCLEOTIDE SEQUENCE</scope>
    <source>
        <tissue evidence="1">Leaf</tissue>
    </source>
</reference>
<accession>A0A2P2MY47</accession>
<dbReference type="AlphaFoldDB" id="A0A2P2MY47"/>
<name>A0A2P2MY47_RHIMU</name>
<proteinExistence type="predicted"/>
<evidence type="ECO:0000313" key="1">
    <source>
        <dbReference type="EMBL" id="MBX35135.1"/>
    </source>
</evidence>
<dbReference type="EMBL" id="GGEC01054651">
    <property type="protein sequence ID" value="MBX35135.1"/>
    <property type="molecule type" value="Transcribed_RNA"/>
</dbReference>